<name>S4Y376_SORCE</name>
<protein>
    <submittedName>
        <fullName evidence="2">Uncharacterized protein</fullName>
    </submittedName>
</protein>
<organism evidence="2 3">
    <name type="scientific">Sorangium cellulosum So0157-2</name>
    <dbReference type="NCBI Taxonomy" id="1254432"/>
    <lineage>
        <taxon>Bacteria</taxon>
        <taxon>Pseudomonadati</taxon>
        <taxon>Myxococcota</taxon>
        <taxon>Polyangia</taxon>
        <taxon>Polyangiales</taxon>
        <taxon>Polyangiaceae</taxon>
        <taxon>Sorangium</taxon>
    </lineage>
</organism>
<dbReference type="Proteomes" id="UP000014803">
    <property type="component" value="Chromosome"/>
</dbReference>
<dbReference type="AlphaFoldDB" id="S4Y376"/>
<dbReference type="HOGENOM" id="CLU_2652571_0_0_7"/>
<gene>
    <name evidence="2" type="ORF">SCE1572_24310</name>
</gene>
<dbReference type="PATRIC" id="fig|1254432.3.peg.5507"/>
<evidence type="ECO:0000256" key="1">
    <source>
        <dbReference type="SAM" id="MobiDB-lite"/>
    </source>
</evidence>
<accession>S4Y376</accession>
<sequence length="76" mass="8242">MAASRATRDRRRPRSVPRLLRVERLRPAPRRGRPAERAAAARAPAAFAGLCPAPGSRALSGGRPIGARLARPKVRR</sequence>
<evidence type="ECO:0000313" key="3">
    <source>
        <dbReference type="Proteomes" id="UP000014803"/>
    </source>
</evidence>
<dbReference type="EMBL" id="CP003969">
    <property type="protein sequence ID" value="AGP37333.1"/>
    <property type="molecule type" value="Genomic_DNA"/>
</dbReference>
<reference evidence="2 3" key="1">
    <citation type="journal article" date="2013" name="Sci. Rep.">
        <title>Extraordinary expansion of a Sorangium cellulosum genome from an alkaline milieu.</title>
        <authorList>
            <person name="Han K."/>
            <person name="Li Z.F."/>
            <person name="Peng R."/>
            <person name="Zhu L.P."/>
            <person name="Zhou T."/>
            <person name="Wang L.G."/>
            <person name="Li S.G."/>
            <person name="Zhang X.B."/>
            <person name="Hu W."/>
            <person name="Wu Z.H."/>
            <person name="Qin N."/>
            <person name="Li Y.Z."/>
        </authorList>
    </citation>
    <scope>NUCLEOTIDE SEQUENCE [LARGE SCALE GENOMIC DNA]</scope>
    <source>
        <strain evidence="2 3">So0157-2</strain>
    </source>
</reference>
<feature type="region of interest" description="Disordered" evidence="1">
    <location>
        <begin position="57"/>
        <end position="76"/>
    </location>
</feature>
<evidence type="ECO:0000313" key="2">
    <source>
        <dbReference type="EMBL" id="AGP37333.1"/>
    </source>
</evidence>
<dbReference type="KEGG" id="scu:SCE1572_24310"/>
<proteinExistence type="predicted"/>